<dbReference type="Pfam" id="PF03009">
    <property type="entry name" value="GDPD"/>
    <property type="match status" value="1"/>
</dbReference>
<dbReference type="AlphaFoldDB" id="A0A6H2EIZ8"/>
<dbReference type="PANTHER" id="PTHR46211:SF1">
    <property type="entry name" value="GLYCEROPHOSPHODIESTER PHOSPHODIESTERASE, CYTOPLASMIC"/>
    <property type="match status" value="1"/>
</dbReference>
<dbReference type="PROSITE" id="PS51704">
    <property type="entry name" value="GP_PDE"/>
    <property type="match status" value="1"/>
</dbReference>
<accession>A0A6H2EIZ8</accession>
<dbReference type="SUPFAM" id="SSF51695">
    <property type="entry name" value="PLC-like phosphodiesterases"/>
    <property type="match status" value="1"/>
</dbReference>
<sequence length="245" mass="27738">MEHTMLEHEVIAHRGLNHRAPENTLAAFRLAAESGCRWIETDVDVMGDGTPIIIHDTRLDRTTNRSGYFYDLQSSDLPIDAGSWFSSEYVGEPVPTLRQLVDLMNETGLNANIELKSNERGKAMSMQLIENTLAELDRLDSDREVIISSFNHLLLHHVHEQRPDLPIGALFTKDNLWPDWRSILELVGATYIHPDDAHMRPEYIAAFREAGYGVNVWTVNSKARANELFNWGASAVFTDIADELL</sequence>
<evidence type="ECO:0000313" key="3">
    <source>
        <dbReference type="Proteomes" id="UP000502298"/>
    </source>
</evidence>
<organism evidence="2 3">
    <name type="scientific">Arcanobacterium buesumense</name>
    <dbReference type="NCBI Taxonomy" id="2722751"/>
    <lineage>
        <taxon>Bacteria</taxon>
        <taxon>Bacillati</taxon>
        <taxon>Actinomycetota</taxon>
        <taxon>Actinomycetes</taxon>
        <taxon>Actinomycetales</taxon>
        <taxon>Actinomycetaceae</taxon>
        <taxon>Arcanobacterium</taxon>
    </lineage>
</organism>
<dbReference type="PROSITE" id="PS50007">
    <property type="entry name" value="PIPLC_X_DOMAIN"/>
    <property type="match status" value="1"/>
</dbReference>
<dbReference type="KEGG" id="arca:HC352_00325"/>
<dbReference type="EMBL" id="CP050804">
    <property type="protein sequence ID" value="QJC21114.1"/>
    <property type="molecule type" value="Genomic_DNA"/>
</dbReference>
<evidence type="ECO:0000259" key="1">
    <source>
        <dbReference type="PROSITE" id="PS51704"/>
    </source>
</evidence>
<dbReference type="RefSeq" id="WP_168917056.1">
    <property type="nucleotide sequence ID" value="NZ_CP050804.1"/>
</dbReference>
<evidence type="ECO:0000313" key="2">
    <source>
        <dbReference type="EMBL" id="QJC21114.1"/>
    </source>
</evidence>
<protein>
    <submittedName>
        <fullName evidence="2">Glycerophosphoryl diester phosphodiesterase</fullName>
    </submittedName>
</protein>
<proteinExistence type="predicted"/>
<dbReference type="Gene3D" id="3.20.20.190">
    <property type="entry name" value="Phosphatidylinositol (PI) phosphodiesterase"/>
    <property type="match status" value="1"/>
</dbReference>
<gene>
    <name evidence="2" type="ORF">HC352_00325</name>
</gene>
<dbReference type="Proteomes" id="UP000502298">
    <property type="component" value="Chromosome"/>
</dbReference>
<name>A0A6H2EIZ8_9ACTO</name>
<keyword evidence="3" id="KW-1185">Reference proteome</keyword>
<dbReference type="GO" id="GO:0008081">
    <property type="term" value="F:phosphoric diester hydrolase activity"/>
    <property type="evidence" value="ECO:0007669"/>
    <property type="project" value="InterPro"/>
</dbReference>
<dbReference type="GO" id="GO:0006629">
    <property type="term" value="P:lipid metabolic process"/>
    <property type="evidence" value="ECO:0007669"/>
    <property type="project" value="InterPro"/>
</dbReference>
<dbReference type="InterPro" id="IPR030395">
    <property type="entry name" value="GP_PDE_dom"/>
</dbReference>
<reference evidence="2 3" key="1">
    <citation type="submission" date="2020-03" db="EMBL/GenBank/DDBJ databases">
        <title>Complete genome of Arcanobacterium buesumensis sp. nov. strain 2701.</title>
        <authorList>
            <person name="Borowiak M."/>
            <person name="Alssahen M."/>
            <person name="Laemmler C."/>
            <person name="Malorny B."/>
            <person name="Hassan A."/>
            <person name="Prenger-Berninghoff E."/>
            <person name="Ploetz M."/>
            <person name="Abdulmawjood A."/>
        </authorList>
    </citation>
    <scope>NUCLEOTIDE SEQUENCE [LARGE SCALE GENOMIC DNA]</scope>
    <source>
        <strain evidence="2 3">2701</strain>
    </source>
</reference>
<dbReference type="PANTHER" id="PTHR46211">
    <property type="entry name" value="GLYCEROPHOSPHORYL DIESTER PHOSPHODIESTERASE"/>
    <property type="match status" value="1"/>
</dbReference>
<dbReference type="InterPro" id="IPR017946">
    <property type="entry name" value="PLC-like_Pdiesterase_TIM-brl"/>
</dbReference>
<feature type="domain" description="GP-PDE" evidence="1">
    <location>
        <begin position="8"/>
        <end position="245"/>
    </location>
</feature>